<dbReference type="CDD" id="cd20625">
    <property type="entry name" value="CYP164-like"/>
    <property type="match status" value="1"/>
</dbReference>
<dbReference type="InterPro" id="IPR036396">
    <property type="entry name" value="Cyt_P450_sf"/>
</dbReference>
<dbReference type="SUPFAM" id="SSF48264">
    <property type="entry name" value="Cytochrome P450"/>
    <property type="match status" value="1"/>
</dbReference>
<sequence>MSTTEGAPPVDSNVVRQLLLFDPFDPEFRADPHRVYREIRESGPVTATPGGLWLVSGHRQVSAVLRDQAFGWGEAELAAGHFTTDDEGNTVRPLTFADPPEHTRIRSLVTSAFSARIVERLRPRAQELARESLAAALAGGGSADVIQQVAYPLTGRLLCELLGVDPEYQERFRAWAEAMGRGLDPDFMQSPDQLARREEARAHFHEYFAELAARRRAEPGDDLVSALVAVEQEGDRLTATELVVTCTLLLSAGYATTVHLIGNGMLALLENPDQLAWLRANPGRVGDAVEEVLRFDGPIQLVSRVALRDTEVDGHAVAAGSPVLLLLAAANRDPAVFDDPDRLDVSRKPGRNLGFGVGIHFCLGAPLARLTAQAALSLLVEHELVLDGPRPAPTGSLVLRGLAELPLRSA</sequence>
<evidence type="ECO:0000256" key="7">
    <source>
        <dbReference type="ARBA" id="ARBA00023004"/>
    </source>
</evidence>
<dbReference type="KEGG" id="sen:SACE_4144"/>
<protein>
    <submittedName>
        <fullName evidence="10">Cytochrome P450 monooxygenase</fullName>
        <ecNumber evidence="10">1.14.14.1</ecNumber>
    </submittedName>
</protein>
<reference evidence="10 11" key="1">
    <citation type="journal article" date="2007" name="Nat. Biotechnol.">
        <title>Complete genome sequence of the erythromycin-producing bacterium Saccharopolyspora erythraea NRRL23338.</title>
        <authorList>
            <person name="Oliynyk M."/>
            <person name="Samborskyy M."/>
            <person name="Lester J.B."/>
            <person name="Mironenko T."/>
            <person name="Scott N."/>
            <person name="Dickens S."/>
            <person name="Haydock S.F."/>
            <person name="Leadlay P.F."/>
        </authorList>
    </citation>
    <scope>NUCLEOTIDE SEQUENCE [LARGE SCALE GENOMIC DNA]</scope>
    <source>
        <strain evidence="11">ATCC 11635 / DSM 40517 / JCM 4748 / NBRC 13426 / NCIMB 8594 / NRRL 2338</strain>
    </source>
</reference>
<keyword evidence="8 9" id="KW-0503">Monooxygenase</keyword>
<evidence type="ECO:0000256" key="4">
    <source>
        <dbReference type="ARBA" id="ARBA00022617"/>
    </source>
</evidence>
<comment type="subcellular location">
    <subcellularLocation>
        <location evidence="1">Cytoplasm</location>
    </subcellularLocation>
</comment>
<dbReference type="InterPro" id="IPR017972">
    <property type="entry name" value="Cyt_P450_CS"/>
</dbReference>
<dbReference type="STRING" id="405948.SACE_4144"/>
<evidence type="ECO:0000313" key="10">
    <source>
        <dbReference type="EMBL" id="CAM03413.1"/>
    </source>
</evidence>
<dbReference type="PROSITE" id="PS00086">
    <property type="entry name" value="CYTOCHROME_P450"/>
    <property type="match status" value="1"/>
</dbReference>
<dbReference type="GO" id="GO:0016712">
    <property type="term" value="F:oxidoreductase activity, acting on paired donors, with incorporation or reduction of molecular oxygen, reduced flavin or flavoprotein as one donor, and incorporation of one atom of oxygen"/>
    <property type="evidence" value="ECO:0007669"/>
    <property type="project" value="UniProtKB-EC"/>
</dbReference>
<keyword evidence="6 9" id="KW-0560">Oxidoreductase</keyword>
<accession>A4FH88</accession>
<keyword evidence="4 9" id="KW-0349">Heme</keyword>
<dbReference type="HOGENOM" id="CLU_033716_2_0_11"/>
<dbReference type="Gene3D" id="1.10.630.10">
    <property type="entry name" value="Cytochrome P450"/>
    <property type="match status" value="1"/>
</dbReference>
<organism evidence="10 11">
    <name type="scientific">Saccharopolyspora erythraea (strain ATCC 11635 / DSM 40517 / JCM 4748 / NBRC 13426 / NCIMB 8594 / NRRL 2338)</name>
    <dbReference type="NCBI Taxonomy" id="405948"/>
    <lineage>
        <taxon>Bacteria</taxon>
        <taxon>Bacillati</taxon>
        <taxon>Actinomycetota</taxon>
        <taxon>Actinomycetes</taxon>
        <taxon>Pseudonocardiales</taxon>
        <taxon>Pseudonocardiaceae</taxon>
        <taxon>Saccharopolyspora</taxon>
    </lineage>
</organism>
<evidence type="ECO:0000256" key="5">
    <source>
        <dbReference type="ARBA" id="ARBA00022723"/>
    </source>
</evidence>
<dbReference type="EC" id="1.14.14.1" evidence="10"/>
<dbReference type="PANTHER" id="PTHR46696">
    <property type="entry name" value="P450, PUTATIVE (EUROFUNG)-RELATED"/>
    <property type="match status" value="1"/>
</dbReference>
<evidence type="ECO:0000256" key="1">
    <source>
        <dbReference type="ARBA" id="ARBA00004496"/>
    </source>
</evidence>
<dbReference type="eggNOG" id="COG2124">
    <property type="taxonomic scope" value="Bacteria"/>
</dbReference>
<dbReference type="Proteomes" id="UP000006728">
    <property type="component" value="Chromosome"/>
</dbReference>
<dbReference type="EMBL" id="AM420293">
    <property type="protein sequence ID" value="CAM03413.1"/>
    <property type="molecule type" value="Genomic_DNA"/>
</dbReference>
<evidence type="ECO:0000256" key="9">
    <source>
        <dbReference type="RuleBase" id="RU000461"/>
    </source>
</evidence>
<gene>
    <name evidence="10" type="ordered locus">SACE_4144</name>
</gene>
<evidence type="ECO:0000313" key="11">
    <source>
        <dbReference type="Proteomes" id="UP000006728"/>
    </source>
</evidence>
<evidence type="ECO:0000256" key="6">
    <source>
        <dbReference type="ARBA" id="ARBA00023002"/>
    </source>
</evidence>
<keyword evidence="3" id="KW-0963">Cytoplasm</keyword>
<keyword evidence="5 9" id="KW-0479">Metal-binding</keyword>
<keyword evidence="7 9" id="KW-0408">Iron</keyword>
<dbReference type="InterPro" id="IPR002397">
    <property type="entry name" value="Cyt_P450_B"/>
</dbReference>
<name>A4FH88_SACEN</name>
<comment type="similarity">
    <text evidence="2 9">Belongs to the cytochrome P450 family.</text>
</comment>
<dbReference type="GO" id="GO:0020037">
    <property type="term" value="F:heme binding"/>
    <property type="evidence" value="ECO:0007669"/>
    <property type="project" value="InterPro"/>
</dbReference>
<dbReference type="GO" id="GO:0005506">
    <property type="term" value="F:iron ion binding"/>
    <property type="evidence" value="ECO:0007669"/>
    <property type="project" value="InterPro"/>
</dbReference>
<evidence type="ECO:0000256" key="8">
    <source>
        <dbReference type="ARBA" id="ARBA00023033"/>
    </source>
</evidence>
<keyword evidence="11" id="KW-1185">Reference proteome</keyword>
<dbReference type="RefSeq" id="WP_009946794.1">
    <property type="nucleotide sequence ID" value="NC_009142.1"/>
</dbReference>
<dbReference type="AlphaFoldDB" id="A4FH88"/>
<dbReference type="PANTHER" id="PTHR46696:SF1">
    <property type="entry name" value="CYTOCHROME P450 YJIB-RELATED"/>
    <property type="match status" value="1"/>
</dbReference>
<dbReference type="OrthoDB" id="142769at2"/>
<dbReference type="PRINTS" id="PR00359">
    <property type="entry name" value="BP450"/>
</dbReference>
<dbReference type="InterPro" id="IPR001128">
    <property type="entry name" value="Cyt_P450"/>
</dbReference>
<dbReference type="Pfam" id="PF00067">
    <property type="entry name" value="p450"/>
    <property type="match status" value="1"/>
</dbReference>
<evidence type="ECO:0000256" key="3">
    <source>
        <dbReference type="ARBA" id="ARBA00022490"/>
    </source>
</evidence>
<dbReference type="GO" id="GO:0005737">
    <property type="term" value="C:cytoplasm"/>
    <property type="evidence" value="ECO:0007669"/>
    <property type="project" value="UniProtKB-SubCell"/>
</dbReference>
<dbReference type="FunFam" id="1.10.630.10:FF:000018">
    <property type="entry name" value="Cytochrome P450 monooxygenase"/>
    <property type="match status" value="1"/>
</dbReference>
<proteinExistence type="inferred from homology"/>
<evidence type="ECO:0000256" key="2">
    <source>
        <dbReference type="ARBA" id="ARBA00010617"/>
    </source>
</evidence>